<dbReference type="FunFam" id="3.40.50.2000:FF:000012">
    <property type="entry name" value="UDP-N-acetylglucosamine--peptide N-acetylglucosaminyltransferase 110 kDa subunit"/>
    <property type="match status" value="1"/>
</dbReference>
<feature type="repeat" description="TPR" evidence="8">
    <location>
        <begin position="172"/>
        <end position="205"/>
    </location>
</feature>
<evidence type="ECO:0000313" key="10">
    <source>
        <dbReference type="EMBL" id="KAK3099452.1"/>
    </source>
</evidence>
<keyword evidence="4" id="KW-0328">Glycosyltransferase</keyword>
<dbReference type="AlphaFoldDB" id="A0AA88Y7M8"/>
<evidence type="ECO:0000256" key="4">
    <source>
        <dbReference type="ARBA" id="ARBA00022676"/>
    </source>
</evidence>
<dbReference type="SMART" id="SM00028">
    <property type="entry name" value="TPR"/>
    <property type="match status" value="10"/>
</dbReference>
<reference evidence="10" key="1">
    <citation type="submission" date="2019-08" db="EMBL/GenBank/DDBJ databases">
        <title>The improved chromosome-level genome for the pearl oyster Pinctada fucata martensii using PacBio sequencing and Hi-C.</title>
        <authorList>
            <person name="Zheng Z."/>
        </authorList>
    </citation>
    <scope>NUCLEOTIDE SEQUENCE</scope>
    <source>
        <strain evidence="10">ZZ-2019</strain>
        <tissue evidence="10">Adductor muscle</tissue>
    </source>
</reference>
<protein>
    <recommendedName>
        <fullName evidence="3">protein O-GlcNAc transferase</fullName>
        <ecNumber evidence="3">2.4.1.255</ecNumber>
    </recommendedName>
</protein>
<dbReference type="EMBL" id="VSWD01000006">
    <property type="protein sequence ID" value="KAK3099452.1"/>
    <property type="molecule type" value="Genomic_DNA"/>
</dbReference>
<evidence type="ECO:0000259" key="9">
    <source>
        <dbReference type="Pfam" id="PF13844"/>
    </source>
</evidence>
<evidence type="ECO:0000256" key="2">
    <source>
        <dbReference type="ARBA" id="ARBA00005386"/>
    </source>
</evidence>
<organism evidence="10 11">
    <name type="scientific">Pinctada imbricata</name>
    <name type="common">Atlantic pearl-oyster</name>
    <name type="synonym">Pinctada martensii</name>
    <dbReference type="NCBI Taxonomy" id="66713"/>
    <lineage>
        <taxon>Eukaryota</taxon>
        <taxon>Metazoa</taxon>
        <taxon>Spiralia</taxon>
        <taxon>Lophotrochozoa</taxon>
        <taxon>Mollusca</taxon>
        <taxon>Bivalvia</taxon>
        <taxon>Autobranchia</taxon>
        <taxon>Pteriomorphia</taxon>
        <taxon>Pterioida</taxon>
        <taxon>Pterioidea</taxon>
        <taxon>Pteriidae</taxon>
        <taxon>Pinctada</taxon>
    </lineage>
</organism>
<keyword evidence="11" id="KW-1185">Reference proteome</keyword>
<feature type="repeat" description="TPR" evidence="8">
    <location>
        <begin position="206"/>
        <end position="239"/>
    </location>
</feature>
<feature type="repeat" description="TPR" evidence="8">
    <location>
        <begin position="261"/>
        <end position="294"/>
    </location>
</feature>
<dbReference type="PROSITE" id="PS50005">
    <property type="entry name" value="TPR"/>
    <property type="match status" value="8"/>
</dbReference>
<dbReference type="GO" id="GO:0097363">
    <property type="term" value="F:protein O-acetylglucosaminyltransferase activity"/>
    <property type="evidence" value="ECO:0007669"/>
    <property type="project" value="UniProtKB-EC"/>
</dbReference>
<evidence type="ECO:0000256" key="3">
    <source>
        <dbReference type="ARBA" id="ARBA00011970"/>
    </source>
</evidence>
<dbReference type="PROSITE" id="PS50293">
    <property type="entry name" value="TPR_REGION"/>
    <property type="match status" value="7"/>
</dbReference>
<comment type="similarity">
    <text evidence="2">Belongs to the glycosyltransferase 41 family. O-GlcNAc transferase subfamily.</text>
</comment>
<dbReference type="SUPFAM" id="SSF48452">
    <property type="entry name" value="TPR-like"/>
    <property type="match status" value="3"/>
</dbReference>
<proteinExistence type="inferred from homology"/>
<accession>A0AA88Y7M8</accession>
<evidence type="ECO:0000256" key="6">
    <source>
        <dbReference type="ARBA" id="ARBA00022737"/>
    </source>
</evidence>
<comment type="pathway">
    <text evidence="1">Protein modification; protein glycosylation.</text>
</comment>
<evidence type="ECO:0000256" key="7">
    <source>
        <dbReference type="ARBA" id="ARBA00022803"/>
    </source>
</evidence>
<sequence>MAHITDTTGLAELAHQEYQAGDYENAEQHCMQLWRQEPDNTGVLLLLSSVHFQCRRLDRSAYFSQLAIKQNPMLAEAYSNLGNVYKERGHLQEALENYRHAVRLKPDFIDGYINLAAALVAAGDMEQAVQAYVTALQYNPDLYCVRSDLGNLLKALGRLDEAKAVALDPNFLDAYINLGNVLKEARIFDRAVAAYLRALNLSPNHAVVHGNLACVYYEQGLIDLAIDTYKRAIELQPNFPDAFPDAEECYNTALKLSPTHADSLNNLANIKREQGNTEEAVRLYLKALEVYPEFAVAHSNLASVLQQQGKLHEALMHYKEAIRISPTFADAYSNMGNTLKEMQDIQGALQCYTRAIQINPAFADAHSNLASIHKDSGNIPEAIQSYRTALKLKPDFPDAYCNLAHCLQIVCDWSEYPSRMKRLVQIVQDQLEKNRLPSVHPHHSMLYPLSHRMRKSIAARHANLCLEKINVLHKPPYDHPKEIKDPRGRLRVGYVSSDFGNHPTSHLMQSIPGLHDKDNVEIFCYSLSPDDGTTFRAKISGEAEHFIDLSQVPCNGKAADRIHADGINILVNMNGYTKGARNELFALRPAPIQVMWLGYPGTSGASFMDYILTDTVTSPVKLADQYSEKLAFMPHTFFVGDHMQMFPHLADKLLVEVDGKVSDNNIVLNGLDLEPLKRTGIVKKMCWKALLGKTTDKDDGSAAEVEFNYMDLPVTPILQTMITTLNSHSMINDLVIQNGVTTNQTNNKSATGEEVPQNIIISARCQYGLPDDVVVYCNFNQLYKIDPQTLDMWIEILKRVPDSVLWLLRFPAVGEANVLQTATNAGLGQNRIIFSPVAPKEEHVRRGQLADVCLDTPLCNGHTTGMDVLWAGTPMVTLPGETLASRVASSQLNTLGCPELIAVTREEYIDIAAKLGSDREYLRGMRAKVWKARISSPLFNCKTYALGMELLYTKMWELYEAGRDPDHIVDTAVERELPEKAA</sequence>
<dbReference type="InterPro" id="IPR029489">
    <property type="entry name" value="OGT/SEC/SPY_C"/>
</dbReference>
<dbReference type="PANTHER" id="PTHR44366">
    <property type="entry name" value="UDP-N-ACETYLGLUCOSAMINE--PEPTIDE N-ACETYLGLUCOSAMINYLTRANSFERASE 110 KDA SUBUNIT"/>
    <property type="match status" value="1"/>
</dbReference>
<dbReference type="EC" id="2.4.1.255" evidence="3"/>
<dbReference type="Pfam" id="PF00515">
    <property type="entry name" value="TPR_1"/>
    <property type="match status" value="1"/>
</dbReference>
<dbReference type="FunFam" id="1.25.40.10:FF:000013">
    <property type="entry name" value="UDP-N-acetylglucosamine--peptide N-acetylglucosaminyltransferase 110 kDa subunit"/>
    <property type="match status" value="1"/>
</dbReference>
<feature type="repeat" description="TPR" evidence="8">
    <location>
        <begin position="75"/>
        <end position="108"/>
    </location>
</feature>
<evidence type="ECO:0000256" key="1">
    <source>
        <dbReference type="ARBA" id="ARBA00004922"/>
    </source>
</evidence>
<dbReference type="InterPro" id="IPR011990">
    <property type="entry name" value="TPR-like_helical_dom_sf"/>
</dbReference>
<dbReference type="FunFam" id="3.40.50.11380:FF:000001">
    <property type="entry name" value="UDP-N-acetylglucosamine--peptide N-acetylglucosaminyltransferase 110 kDa subunit"/>
    <property type="match status" value="1"/>
</dbReference>
<dbReference type="InterPro" id="IPR037919">
    <property type="entry name" value="OGT"/>
</dbReference>
<keyword evidence="7 8" id="KW-0802">TPR repeat</keyword>
<evidence type="ECO:0000256" key="5">
    <source>
        <dbReference type="ARBA" id="ARBA00022679"/>
    </source>
</evidence>
<gene>
    <name evidence="10" type="ORF">FSP39_004556</name>
</gene>
<dbReference type="PANTHER" id="PTHR44366:SF1">
    <property type="entry name" value="UDP-N-ACETYLGLUCOSAMINE--PEPTIDE N-ACETYLGLUCOSAMINYLTRANSFERASE 110 KDA SUBUNIT"/>
    <property type="match status" value="1"/>
</dbReference>
<dbReference type="Gene3D" id="3.30.720.150">
    <property type="match status" value="1"/>
</dbReference>
<dbReference type="InterPro" id="IPR019734">
    <property type="entry name" value="TPR_rpt"/>
</dbReference>
<dbReference type="Gene3D" id="3.40.50.11380">
    <property type="match status" value="1"/>
</dbReference>
<dbReference type="FunFam" id="1.25.40.10:FF:000252">
    <property type="entry name" value="O-linked N-acetylglucosamine (GlcNAc) transferase"/>
    <property type="match status" value="1"/>
</dbReference>
<feature type="repeat" description="TPR" evidence="8">
    <location>
        <begin position="295"/>
        <end position="328"/>
    </location>
</feature>
<dbReference type="Pfam" id="PF13424">
    <property type="entry name" value="TPR_12"/>
    <property type="match status" value="1"/>
</dbReference>
<dbReference type="Pfam" id="PF13181">
    <property type="entry name" value="TPR_8"/>
    <property type="match status" value="1"/>
</dbReference>
<dbReference type="Pfam" id="PF13414">
    <property type="entry name" value="TPR_11"/>
    <property type="match status" value="3"/>
</dbReference>
<comment type="caution">
    <text evidence="10">The sequence shown here is derived from an EMBL/GenBank/DDBJ whole genome shotgun (WGS) entry which is preliminary data.</text>
</comment>
<dbReference type="Gene3D" id="1.25.40.10">
    <property type="entry name" value="Tetratricopeptide repeat domain"/>
    <property type="match status" value="2"/>
</dbReference>
<feature type="repeat" description="TPR" evidence="8">
    <location>
        <begin position="109"/>
        <end position="142"/>
    </location>
</feature>
<keyword evidence="5" id="KW-0808">Transferase</keyword>
<dbReference type="Gene3D" id="3.40.50.2000">
    <property type="entry name" value="Glycogen Phosphorylase B"/>
    <property type="match status" value="1"/>
</dbReference>
<dbReference type="Proteomes" id="UP001186944">
    <property type="component" value="Unassembled WGS sequence"/>
</dbReference>
<feature type="repeat" description="TPR" evidence="8">
    <location>
        <begin position="363"/>
        <end position="396"/>
    </location>
</feature>
<evidence type="ECO:0000256" key="8">
    <source>
        <dbReference type="PROSITE-ProRule" id="PRU00339"/>
    </source>
</evidence>
<name>A0AA88Y7M8_PINIB</name>
<dbReference type="GO" id="GO:0006493">
    <property type="term" value="P:protein O-linked glycosylation"/>
    <property type="evidence" value="ECO:0007669"/>
    <property type="project" value="InterPro"/>
</dbReference>
<feature type="repeat" description="TPR" evidence="8">
    <location>
        <begin position="329"/>
        <end position="362"/>
    </location>
</feature>
<dbReference type="Pfam" id="PF13844">
    <property type="entry name" value="Glyco_transf_41"/>
    <property type="match status" value="1"/>
</dbReference>
<feature type="domain" description="O-GlcNAc transferase C-terminal" evidence="9">
    <location>
        <begin position="410"/>
        <end position="946"/>
    </location>
</feature>
<keyword evidence="6" id="KW-0677">Repeat</keyword>
<evidence type="ECO:0000313" key="11">
    <source>
        <dbReference type="Proteomes" id="UP001186944"/>
    </source>
</evidence>